<evidence type="ECO:0008006" key="4">
    <source>
        <dbReference type="Google" id="ProtNLM"/>
    </source>
</evidence>
<keyword evidence="1" id="KW-0472">Membrane</keyword>
<evidence type="ECO:0000313" key="2">
    <source>
        <dbReference type="EMBL" id="GCF10111.1"/>
    </source>
</evidence>
<keyword evidence="3" id="KW-1185">Reference proteome</keyword>
<evidence type="ECO:0000313" key="3">
    <source>
        <dbReference type="Proteomes" id="UP000322530"/>
    </source>
</evidence>
<evidence type="ECO:0000256" key="1">
    <source>
        <dbReference type="SAM" id="Phobius"/>
    </source>
</evidence>
<dbReference type="AlphaFoldDB" id="A0A5A5TEW8"/>
<name>A0A5A5TEW8_9CHLR</name>
<feature type="transmembrane region" description="Helical" evidence="1">
    <location>
        <begin position="193"/>
        <end position="212"/>
    </location>
</feature>
<keyword evidence="1" id="KW-0812">Transmembrane</keyword>
<dbReference type="OrthoDB" id="159185at2"/>
<reference evidence="2 3" key="1">
    <citation type="submission" date="2019-01" db="EMBL/GenBank/DDBJ databases">
        <title>Draft genome sequence of Dictyobacter sp. Uno17.</title>
        <authorList>
            <person name="Wang C.M."/>
            <person name="Zheng Y."/>
            <person name="Sakai Y."/>
            <person name="Abe K."/>
            <person name="Yokota A."/>
            <person name="Yabe S."/>
        </authorList>
    </citation>
    <scope>NUCLEOTIDE SEQUENCE [LARGE SCALE GENOMIC DNA]</scope>
    <source>
        <strain evidence="2 3">Uno17</strain>
    </source>
</reference>
<keyword evidence="1" id="KW-1133">Transmembrane helix</keyword>
<accession>A0A5A5TEW8</accession>
<organism evidence="2 3">
    <name type="scientific">Dictyobacter arantiisoli</name>
    <dbReference type="NCBI Taxonomy" id="2014874"/>
    <lineage>
        <taxon>Bacteria</taxon>
        <taxon>Bacillati</taxon>
        <taxon>Chloroflexota</taxon>
        <taxon>Ktedonobacteria</taxon>
        <taxon>Ktedonobacterales</taxon>
        <taxon>Dictyobacteraceae</taxon>
        <taxon>Dictyobacter</taxon>
    </lineage>
</organism>
<comment type="caution">
    <text evidence="2">The sequence shown here is derived from an EMBL/GenBank/DDBJ whole genome shotgun (WGS) entry which is preliminary data.</text>
</comment>
<proteinExistence type="predicted"/>
<dbReference type="EMBL" id="BIXY01000060">
    <property type="protein sequence ID" value="GCF10111.1"/>
    <property type="molecule type" value="Genomic_DNA"/>
</dbReference>
<protein>
    <recommendedName>
        <fullName evidence="4">Zinc-ribbon domain-containing protein</fullName>
    </recommendedName>
</protein>
<dbReference type="Proteomes" id="UP000322530">
    <property type="component" value="Unassembled WGS sequence"/>
</dbReference>
<gene>
    <name evidence="2" type="ORF">KDI_36750</name>
</gene>
<sequence>MTFCGQCGLQLAPGSTRCPRCGAVIEETSKATAEELHPDDATIATPSLFDPKRASTLSQSATQSQQNQQPLILRPGINSGQEYGTQNPATYNNYDATNMMDQVAPPQQNSYPGYPAQTSGVGVGFPHPQSGSNYPQQGMYPDFTTNGGYNTGMSYPNMPAQQMSPNYPNVSGHYPPQVDEHAARAARGRTTGLVLVLFGLVLILGAVVLFAMQNHILGNAQLPNSQIITAMSQTVIAY</sequence>
<dbReference type="RefSeq" id="WP_149403015.1">
    <property type="nucleotide sequence ID" value="NZ_BIXY01000060.1"/>
</dbReference>